<organism evidence="3 4">
    <name type="scientific">Vanrija albida</name>
    <dbReference type="NCBI Taxonomy" id="181172"/>
    <lineage>
        <taxon>Eukaryota</taxon>
        <taxon>Fungi</taxon>
        <taxon>Dikarya</taxon>
        <taxon>Basidiomycota</taxon>
        <taxon>Agaricomycotina</taxon>
        <taxon>Tremellomycetes</taxon>
        <taxon>Trichosporonales</taxon>
        <taxon>Trichosporonaceae</taxon>
        <taxon>Vanrija</taxon>
    </lineage>
</organism>
<keyword evidence="2" id="KW-0812">Transmembrane</keyword>
<keyword evidence="2" id="KW-1133">Transmembrane helix</keyword>
<keyword evidence="4" id="KW-1185">Reference proteome</keyword>
<evidence type="ECO:0000256" key="1">
    <source>
        <dbReference type="SAM" id="MobiDB-lite"/>
    </source>
</evidence>
<feature type="transmembrane region" description="Helical" evidence="2">
    <location>
        <begin position="65"/>
        <end position="85"/>
    </location>
</feature>
<dbReference type="GeneID" id="95988190"/>
<dbReference type="RefSeq" id="XP_069207658.1">
    <property type="nucleotide sequence ID" value="XM_069355587.1"/>
</dbReference>
<accession>A0ABR3PZ43</accession>
<evidence type="ECO:0000313" key="4">
    <source>
        <dbReference type="Proteomes" id="UP001565368"/>
    </source>
</evidence>
<dbReference type="EMBL" id="JBBXJM010000005">
    <property type="protein sequence ID" value="KAL1407714.1"/>
    <property type="molecule type" value="Genomic_DNA"/>
</dbReference>
<protein>
    <recommendedName>
        <fullName evidence="5">Transmembrane protein</fullName>
    </recommendedName>
</protein>
<name>A0ABR3PZ43_9TREE</name>
<feature type="compositionally biased region" description="Pro residues" evidence="1">
    <location>
        <begin position="1"/>
        <end position="10"/>
    </location>
</feature>
<sequence>MPPPQPPRAGPGPSAAAHKANPERSYTGPKPASLPRPRTPKEAEAFYAQLAKSGDGPPLPRFSRMIGVAGWVAGGFAAAYMVLYYDFGNTREHVFSPVRREWHKFTDSLFNLSASERSMIEAGKQAAPAAPAAAAPSPATK</sequence>
<evidence type="ECO:0000313" key="3">
    <source>
        <dbReference type="EMBL" id="KAL1407714.1"/>
    </source>
</evidence>
<feature type="region of interest" description="Disordered" evidence="1">
    <location>
        <begin position="1"/>
        <end position="40"/>
    </location>
</feature>
<reference evidence="3 4" key="1">
    <citation type="submission" date="2023-08" db="EMBL/GenBank/DDBJ databases">
        <title>Annotated Genome Sequence of Vanrija albida AlHP1.</title>
        <authorList>
            <person name="Herzog R."/>
        </authorList>
    </citation>
    <scope>NUCLEOTIDE SEQUENCE [LARGE SCALE GENOMIC DNA]</scope>
    <source>
        <strain evidence="3 4">AlHP1</strain>
    </source>
</reference>
<comment type="caution">
    <text evidence="3">The sequence shown here is derived from an EMBL/GenBank/DDBJ whole genome shotgun (WGS) entry which is preliminary data.</text>
</comment>
<evidence type="ECO:0000256" key="2">
    <source>
        <dbReference type="SAM" id="Phobius"/>
    </source>
</evidence>
<dbReference type="Proteomes" id="UP001565368">
    <property type="component" value="Unassembled WGS sequence"/>
</dbReference>
<evidence type="ECO:0008006" key="5">
    <source>
        <dbReference type="Google" id="ProtNLM"/>
    </source>
</evidence>
<gene>
    <name evidence="3" type="ORF">Q8F55_007147</name>
</gene>
<proteinExistence type="predicted"/>
<keyword evidence="2" id="KW-0472">Membrane</keyword>